<feature type="coiled-coil region" evidence="1">
    <location>
        <begin position="165"/>
        <end position="213"/>
    </location>
</feature>
<dbReference type="OMA" id="TDCEHEL"/>
<feature type="coiled-coil region" evidence="1">
    <location>
        <begin position="250"/>
        <end position="291"/>
    </location>
</feature>
<dbReference type="EMBL" id="CP090891">
    <property type="protein sequence ID" value="ULU10758.1"/>
    <property type="molecule type" value="Genomic_DNA"/>
</dbReference>
<organism evidence="3 4">
    <name type="scientific">Caenorhabditis briggsae</name>
    <dbReference type="NCBI Taxonomy" id="6238"/>
    <lineage>
        <taxon>Eukaryota</taxon>
        <taxon>Metazoa</taxon>
        <taxon>Ecdysozoa</taxon>
        <taxon>Nematoda</taxon>
        <taxon>Chromadorea</taxon>
        <taxon>Rhabditida</taxon>
        <taxon>Rhabditina</taxon>
        <taxon>Rhabditomorpha</taxon>
        <taxon>Rhabditoidea</taxon>
        <taxon>Rhabditidae</taxon>
        <taxon>Peloderinae</taxon>
        <taxon>Caenorhabditis</taxon>
    </lineage>
</organism>
<evidence type="ECO:0000313" key="3">
    <source>
        <dbReference type="EMBL" id="ULU10758.1"/>
    </source>
</evidence>
<feature type="compositionally biased region" description="Acidic residues" evidence="2">
    <location>
        <begin position="749"/>
        <end position="777"/>
    </location>
</feature>
<accession>A0AAE9IYU2</accession>
<sequence>MSESLHRLMELAQAETDRMKIGELEDQLVTCQVEKRDLQSKFEKEQEENKALHLTLALRTDCEHELERVRSETHPGVEELEVKLAAAEAEILLMESTNKELLASLNTTRGQLGKMLRERNEKIKEVEQLEEALEKMENRQKRSWSDDLHCDFELNTYSTNMKLMLEELNDQTSKWEKEKVMLKKHYEETEKKLTKENAKLKAQKEDIVNHSRNSEKMYQERLDQVFVELAMLQDGKKSAGSKEDLRTQSNQEVNRKLQTALEAIDEMEDENVTLREKLDEATARISHLDAEISVLRPKLAGRETLLEDARKNAEHMALLVKDVIALQDERSTLKHELSEIMEKQTQQTITFSNEKAKFCHDMERMEEHWSNEVGKLKEQNEVMERMLFAATKDSMDKKELFEEEIKEHNQKIEELECLLKVQATMSDRKSEQFKGEIAELKDQLEQAKTVQETAVRQWDDECADLEDEINTLLEKRSTETKKMRTMTRKNVWLIKSIRKLAEQRRAEIDSKQVEIQKLTKLCELQRLENNECLSNLKEEMNAWKEDSAVRQELEVEVADLKNHNTALENRVVRMLARSKSEREDYLRNMEILRSDSDFDLSRAEANLNTAKKEKEELSMQIQTLKEVIEEKERTLAVQKVESSKLLEATLKSLTTEMDNIRTVMNMEKDRILDEKALLTNHLAAKNEIIQTHEIDRKTLIEAIAKISQMEKEAQSSYEQHEYECSMWRAEVRQLKTDNKMLKENMGVEVLEDQSSDDSSCSDDSDCSDESDSEEDGYDMPKPEEVEKKVSNEWEMVHEDEDECK</sequence>
<gene>
    <name evidence="3" type="ORF">L3Y34_014777</name>
</gene>
<dbReference type="AlphaFoldDB" id="A0AAE9IYU2"/>
<feature type="coiled-coil region" evidence="1">
    <location>
        <begin position="550"/>
        <end position="641"/>
    </location>
</feature>
<feature type="coiled-coil region" evidence="1">
    <location>
        <begin position="21"/>
        <end position="139"/>
    </location>
</feature>
<feature type="coiled-coil region" evidence="1">
    <location>
        <begin position="391"/>
        <end position="521"/>
    </location>
</feature>
<name>A0AAE9IYU2_CAEBR</name>
<evidence type="ECO:0000256" key="2">
    <source>
        <dbReference type="SAM" id="MobiDB-lite"/>
    </source>
</evidence>
<protein>
    <submittedName>
        <fullName evidence="3">Uncharacterized protein</fullName>
    </submittedName>
</protein>
<feature type="region of interest" description="Disordered" evidence="2">
    <location>
        <begin position="748"/>
        <end position="804"/>
    </location>
</feature>
<proteinExistence type="predicted"/>
<dbReference type="Proteomes" id="UP000827892">
    <property type="component" value="Chromosome I"/>
</dbReference>
<keyword evidence="1" id="KW-0175">Coiled coil</keyword>
<evidence type="ECO:0000256" key="1">
    <source>
        <dbReference type="SAM" id="Coils"/>
    </source>
</evidence>
<dbReference type="KEGG" id="cbr:CBG_03877"/>
<evidence type="ECO:0000313" key="4">
    <source>
        <dbReference type="Proteomes" id="UP000827892"/>
    </source>
</evidence>
<reference evidence="3 4" key="1">
    <citation type="submission" date="2022-05" db="EMBL/GenBank/DDBJ databases">
        <title>Chromosome-level reference genomes for two strains of Caenorhabditis briggsae: an improved platform for comparative genomics.</title>
        <authorList>
            <person name="Stevens L."/>
            <person name="Andersen E.C."/>
        </authorList>
    </citation>
    <scope>NUCLEOTIDE SEQUENCE [LARGE SCALE GENOMIC DNA]</scope>
    <source>
        <strain evidence="3">QX1410_ONT</strain>
        <tissue evidence="3">Whole-organism</tissue>
    </source>
</reference>
<feature type="compositionally biased region" description="Basic and acidic residues" evidence="2">
    <location>
        <begin position="778"/>
        <end position="796"/>
    </location>
</feature>